<dbReference type="Xenbase" id="XB-GENE-483530">
    <property type="gene designation" value="csf2rb"/>
</dbReference>
<feature type="signal peptide" evidence="9">
    <location>
        <begin position="1"/>
        <end position="26"/>
    </location>
</feature>
<dbReference type="GeneID" id="100486221"/>
<dbReference type="RefSeq" id="XP_031756953.1">
    <property type="nucleotide sequence ID" value="XM_031901093.1"/>
</dbReference>
<protein>
    <submittedName>
        <fullName evidence="11">Colony-stimulating factor 2 receptor beta common subunit</fullName>
    </submittedName>
    <submittedName>
        <fullName evidence="13">Cytokine receptor common subunit beta isoform X3</fullName>
    </submittedName>
</protein>
<evidence type="ECO:0000256" key="1">
    <source>
        <dbReference type="ARBA" id="ARBA00004479"/>
    </source>
</evidence>
<name>A0A7D9NJW7_XENTR</name>
<evidence type="ECO:0000256" key="8">
    <source>
        <dbReference type="SAM" id="Phobius"/>
    </source>
</evidence>
<feature type="transmembrane region" description="Helical" evidence="8">
    <location>
        <begin position="445"/>
        <end position="468"/>
    </location>
</feature>
<dbReference type="Gene3D" id="2.60.40.10">
    <property type="entry name" value="Immunoglobulins"/>
    <property type="match status" value="4"/>
</dbReference>
<reference evidence="11" key="1">
    <citation type="journal article" date="2010" name="Science">
        <title>The genome of the Western clawed frog Xenopus tropicalis.</title>
        <authorList>
            <person name="Hellsten U."/>
            <person name="Harland R.M."/>
            <person name="Gilchrist M.J."/>
            <person name="Hendrix D."/>
            <person name="Jurka J."/>
            <person name="Kapitonov V."/>
            <person name="Ovcharenko I."/>
            <person name="Putnam N.H."/>
            <person name="Shu S."/>
            <person name="Taher L."/>
            <person name="Blitz I.L."/>
            <person name="Blumberg B."/>
            <person name="Dichmann D.S."/>
            <person name="Dubchak I."/>
            <person name="Amaya E."/>
            <person name="Detter J.C."/>
            <person name="Fletcher R."/>
            <person name="Gerhard D.S."/>
            <person name="Goodstein D."/>
            <person name="Graves T."/>
            <person name="Grigoriev I.V."/>
            <person name="Grimwood J."/>
            <person name="Kawashima T."/>
            <person name="Lindquist E."/>
            <person name="Lucas S.M."/>
            <person name="Mead P.E."/>
            <person name="Mitros T."/>
            <person name="Ogino H."/>
            <person name="Ohta Y."/>
            <person name="Poliakov A.V."/>
            <person name="Pollet N."/>
            <person name="Robert J."/>
            <person name="Salamov A."/>
            <person name="Sater A.K."/>
            <person name="Schmutz J."/>
            <person name="Terry A."/>
            <person name="Vize P.D."/>
            <person name="Warren W.C."/>
            <person name="Wells D."/>
            <person name="Wills A."/>
            <person name="Wilson R.K."/>
            <person name="Zimmerman L.B."/>
            <person name="Zorn A.M."/>
            <person name="Grainger R."/>
            <person name="Grammer T."/>
            <person name="Khokha M.K."/>
            <person name="Richardson P.M."/>
            <person name="Rokhsar D.S."/>
        </authorList>
    </citation>
    <scope>NUCLEOTIDE SEQUENCE [LARGE SCALE GENOMIC DNA]</scope>
    <source>
        <strain evidence="11">Nigerian</strain>
    </source>
</reference>
<dbReference type="PANTHER" id="PTHR23037">
    <property type="entry name" value="CYTOKINE RECEPTOR"/>
    <property type="match status" value="1"/>
</dbReference>
<evidence type="ECO:0000313" key="14">
    <source>
        <dbReference type="Xenbase" id="XB-GENE-483530"/>
    </source>
</evidence>
<dbReference type="PANTHER" id="PTHR23037:SF43">
    <property type="entry name" value="COLONY-STIMULATING FACTOR 2 RECEPTOR BETA COMMON SUBUNIT"/>
    <property type="match status" value="1"/>
</dbReference>
<evidence type="ECO:0000256" key="4">
    <source>
        <dbReference type="ARBA" id="ARBA00022989"/>
    </source>
</evidence>
<evidence type="ECO:0000256" key="2">
    <source>
        <dbReference type="ARBA" id="ARBA00022692"/>
    </source>
</evidence>
<proteinExistence type="predicted"/>
<evidence type="ECO:0000313" key="12">
    <source>
        <dbReference type="Proteomes" id="UP000008143"/>
    </source>
</evidence>
<evidence type="ECO:0000256" key="7">
    <source>
        <dbReference type="ARBA" id="ARBA00023180"/>
    </source>
</evidence>
<dbReference type="Pfam" id="PF09240">
    <property type="entry name" value="IL6Ra-bind"/>
    <property type="match status" value="1"/>
</dbReference>
<keyword evidence="6 13" id="KW-0675">Receptor</keyword>
<dbReference type="InterPro" id="IPR013783">
    <property type="entry name" value="Ig-like_fold"/>
</dbReference>
<dbReference type="InterPro" id="IPR003961">
    <property type="entry name" value="FN3_dom"/>
</dbReference>
<keyword evidence="4 8" id="KW-1133">Transmembrane helix</keyword>
<dbReference type="GO" id="GO:0016020">
    <property type="term" value="C:membrane"/>
    <property type="evidence" value="ECO:0007669"/>
    <property type="project" value="UniProtKB-SubCell"/>
</dbReference>
<evidence type="ECO:0000256" key="5">
    <source>
        <dbReference type="ARBA" id="ARBA00023136"/>
    </source>
</evidence>
<feature type="domain" description="Fibronectin type-III" evidence="10">
    <location>
        <begin position="342"/>
        <end position="439"/>
    </location>
</feature>
<keyword evidence="7" id="KW-0325">Glycoprotein</keyword>
<dbReference type="CTD" id="1439"/>
<dbReference type="PROSITE" id="PS50853">
    <property type="entry name" value="FN3"/>
    <property type="match status" value="2"/>
</dbReference>
<reference evidence="11" key="2">
    <citation type="submission" date="2011-06" db="UniProtKB">
        <authorList>
            <consortium name="Ensembl"/>
        </authorList>
    </citation>
    <scope>IDENTIFICATION</scope>
</reference>
<dbReference type="GeneTree" id="ENSGT00510000048963"/>
<dbReference type="InterPro" id="IPR048668">
    <property type="entry name" value="IL3RB_N"/>
</dbReference>
<reference evidence="13" key="3">
    <citation type="submission" date="2025-04" db="UniProtKB">
        <authorList>
            <consortium name="RefSeq"/>
        </authorList>
    </citation>
    <scope>IDENTIFICATION</scope>
    <source>
        <strain evidence="13">Nigerian</strain>
        <tissue evidence="13">Liver and blood</tissue>
    </source>
</reference>
<evidence type="ECO:0000313" key="11">
    <source>
        <dbReference type="Ensembl" id="ENSXETP00000020663"/>
    </source>
</evidence>
<keyword evidence="3 9" id="KW-0732">Signal</keyword>
<evidence type="ECO:0000256" key="3">
    <source>
        <dbReference type="ARBA" id="ARBA00022729"/>
    </source>
</evidence>
<dbReference type="Proteomes" id="UP000008143">
    <property type="component" value="Chromosome 4"/>
</dbReference>
<dbReference type="PROSITE" id="PS01355">
    <property type="entry name" value="HEMATOPO_REC_S_F1"/>
    <property type="match status" value="1"/>
</dbReference>
<dbReference type="InterPro" id="IPR036116">
    <property type="entry name" value="FN3_sf"/>
</dbReference>
<dbReference type="Pfam" id="PF00041">
    <property type="entry name" value="fn3"/>
    <property type="match status" value="1"/>
</dbReference>
<evidence type="ECO:0000256" key="6">
    <source>
        <dbReference type="ARBA" id="ARBA00023170"/>
    </source>
</evidence>
<organism evidence="11">
    <name type="scientific">Xenopus tropicalis</name>
    <name type="common">Western clawed frog</name>
    <name type="synonym">Silurana tropicalis</name>
    <dbReference type="NCBI Taxonomy" id="8364"/>
    <lineage>
        <taxon>Eukaryota</taxon>
        <taxon>Metazoa</taxon>
        <taxon>Chordata</taxon>
        <taxon>Craniata</taxon>
        <taxon>Vertebrata</taxon>
        <taxon>Euteleostomi</taxon>
        <taxon>Amphibia</taxon>
        <taxon>Batrachia</taxon>
        <taxon>Anura</taxon>
        <taxon>Pipoidea</taxon>
        <taxon>Pipidae</taxon>
        <taxon>Xenopodinae</taxon>
        <taxon>Xenopus</taxon>
        <taxon>Silurana</taxon>
    </lineage>
</organism>
<accession>A0A7D9NJW7</accession>
<dbReference type="SMART" id="SM00060">
    <property type="entry name" value="FN3"/>
    <property type="match status" value="2"/>
</dbReference>
<dbReference type="AlphaFoldDB" id="A0A7D9NJW7"/>
<dbReference type="Ensembl" id="ENSXETT00000020663">
    <property type="protein sequence ID" value="ENSXETP00000020663"/>
    <property type="gene ID" value="ENSXETG00000009375"/>
</dbReference>
<feature type="domain" description="Fibronectin type-III" evidence="10">
    <location>
        <begin position="127"/>
        <end position="228"/>
    </location>
</feature>
<dbReference type="Bgee" id="ENSXETG00000009375">
    <property type="expression patterns" value="Expressed in liver and 5 other cell types or tissues"/>
</dbReference>
<dbReference type="DNASU" id="100036638"/>
<dbReference type="InterPro" id="IPR015321">
    <property type="entry name" value="TypeI_recpt_CBD"/>
</dbReference>
<sequence length="772" mass="86834">MMGRPSATWQLHVLVYSHLFVQLIQGSPLLDSLNCVNDYYTHWRCEWRESAAARKLLPMSLYHWNTLHSTRTPCVPFQQGEGPELRMSCNINSDFIINVNDSYTFLPERDVHQGVTIVPALKVRTSPPQGLVSHKLENGTVILSWKSPVPSDFHLTMFYQIVYRRQGWEAWKDSASVYVMKELNVSLSPHLFVPGSTYIFRVRALPQEGKHPKGSWSKWSKKLTLKIPGGDAAAPHNLQCEYNGLSNMRCTWEVRKEVTLSVSYALYYRELPGGAKSKAHNAFVRENVCVPNKKAKADAPYVTYSCTVALTPEQAHRSFSIQVRPMVKDKTFIPSETVQPQPPRNLKVEAYADSAFMLRWSAPLSASTPLTYQLCYWKQGDPECPSVSLLNVSGNLQEYYIQGSDLHESSNYIAKVRARSDGIFKGPWSDWSQQNSWKTEKNGQIIFIVAPIGVLLLLACLCIGYKLIKRSQKRWEGSLPNPSKSKLLSNYQVGLWHPGEFTYFSEEYPGNEERPCICFPQGSQAQKVWDTEENAEKTATEANCTQMEASLVPSPTEDMAEDQRSIQDQSDQSCTGEGCNTTGLPHNTPAEQVTKQQQHKNPYLLFTRAHSMSDLVGEKIHSSEYFTFPRPKGESFGDPWKMAPSCRPMSAQEPLGYVLGMGAQPSFHPPENQVQKGHDVQCNSFIPVPSPSHAPMEGPILVITPDGTGPLVLKQIGDYCFFPGLKGSQEKLEGKKAQPSEHKEQQIIPDLPPHAVKAFKVMQRGYFALPQT</sequence>
<dbReference type="Pfam" id="PF21460">
    <property type="entry name" value="IL3Rb_N"/>
    <property type="match status" value="1"/>
</dbReference>
<keyword evidence="5 8" id="KW-0472">Membrane</keyword>
<gene>
    <name evidence="11 13 14" type="primary">csf2rb</name>
</gene>
<dbReference type="GO" id="GO:0004896">
    <property type="term" value="F:cytokine receptor activity"/>
    <property type="evidence" value="ECO:0007669"/>
    <property type="project" value="InterPro"/>
</dbReference>
<dbReference type="SUPFAM" id="SSF49265">
    <property type="entry name" value="Fibronectin type III"/>
    <property type="match status" value="4"/>
</dbReference>
<evidence type="ECO:0000256" key="9">
    <source>
        <dbReference type="SAM" id="SignalP"/>
    </source>
</evidence>
<dbReference type="AGR" id="Xenbase:XB-GENE-483530"/>
<dbReference type="CDD" id="cd00063">
    <property type="entry name" value="FN3"/>
    <property type="match status" value="2"/>
</dbReference>
<evidence type="ECO:0000259" key="10">
    <source>
        <dbReference type="PROSITE" id="PS50853"/>
    </source>
</evidence>
<feature type="chain" id="PRO_5044656436" evidence="9">
    <location>
        <begin position="27"/>
        <end position="772"/>
    </location>
</feature>
<comment type="subcellular location">
    <subcellularLocation>
        <location evidence="1">Membrane</location>
        <topology evidence="1">Single-pass type I membrane protein</topology>
    </subcellularLocation>
</comment>
<keyword evidence="2 8" id="KW-0812">Transmembrane</keyword>
<keyword evidence="12" id="KW-1185">Reference proteome</keyword>
<dbReference type="InterPro" id="IPR003531">
    <property type="entry name" value="Hempt_rcpt_S_F1_CS"/>
</dbReference>
<evidence type="ECO:0000313" key="13">
    <source>
        <dbReference type="RefSeq" id="XP_031756953.1"/>
    </source>
</evidence>